<evidence type="ECO:0000259" key="2">
    <source>
        <dbReference type="Pfam" id="PF00326"/>
    </source>
</evidence>
<dbReference type="SUPFAM" id="SSF82171">
    <property type="entry name" value="DPP6 N-terminal domain-like"/>
    <property type="match status" value="1"/>
</dbReference>
<proteinExistence type="predicted"/>
<dbReference type="InterPro" id="IPR029058">
    <property type="entry name" value="AB_hydrolase_fold"/>
</dbReference>
<name>A0A371DQ19_9APHY</name>
<feature type="signal peptide" evidence="1">
    <location>
        <begin position="1"/>
        <end position="25"/>
    </location>
</feature>
<dbReference type="PANTHER" id="PTHR43056">
    <property type="entry name" value="PEPTIDASE S9 PROLYL OLIGOPEPTIDASE"/>
    <property type="match status" value="1"/>
</dbReference>
<accession>A0A371DQ19</accession>
<dbReference type="Gene3D" id="3.40.50.1820">
    <property type="entry name" value="alpha/beta hydrolase"/>
    <property type="match status" value="1"/>
</dbReference>
<dbReference type="STRING" id="139420.A0A371DQ19"/>
<keyword evidence="1" id="KW-0732">Signal</keyword>
<feature type="chain" id="PRO_5016894882" evidence="1">
    <location>
        <begin position="26"/>
        <end position="720"/>
    </location>
</feature>
<organism evidence="3 4">
    <name type="scientific">Lentinus brumalis</name>
    <dbReference type="NCBI Taxonomy" id="2498619"/>
    <lineage>
        <taxon>Eukaryota</taxon>
        <taxon>Fungi</taxon>
        <taxon>Dikarya</taxon>
        <taxon>Basidiomycota</taxon>
        <taxon>Agaricomycotina</taxon>
        <taxon>Agaricomycetes</taxon>
        <taxon>Polyporales</taxon>
        <taxon>Polyporaceae</taxon>
        <taxon>Lentinus</taxon>
    </lineage>
</organism>
<reference evidence="3 4" key="1">
    <citation type="journal article" date="2018" name="Biotechnol. Biofuels">
        <title>Integrative visual omics of the white-rot fungus Polyporus brumalis exposes the biotechnological potential of its oxidative enzymes for delignifying raw plant biomass.</title>
        <authorList>
            <person name="Miyauchi S."/>
            <person name="Rancon A."/>
            <person name="Drula E."/>
            <person name="Hage H."/>
            <person name="Chaduli D."/>
            <person name="Favel A."/>
            <person name="Grisel S."/>
            <person name="Henrissat B."/>
            <person name="Herpoel-Gimbert I."/>
            <person name="Ruiz-Duenas F.J."/>
            <person name="Chevret D."/>
            <person name="Hainaut M."/>
            <person name="Lin J."/>
            <person name="Wang M."/>
            <person name="Pangilinan J."/>
            <person name="Lipzen A."/>
            <person name="Lesage-Meessen L."/>
            <person name="Navarro D."/>
            <person name="Riley R."/>
            <person name="Grigoriev I.V."/>
            <person name="Zhou S."/>
            <person name="Raouche S."/>
            <person name="Rosso M.N."/>
        </authorList>
    </citation>
    <scope>NUCLEOTIDE SEQUENCE [LARGE SCALE GENOMIC DNA]</scope>
    <source>
        <strain evidence="3 4">BRFM 1820</strain>
    </source>
</reference>
<gene>
    <name evidence="3" type="ORF">OH76DRAFT_1340750</name>
</gene>
<dbReference type="OrthoDB" id="43744at2759"/>
<sequence>MRSLSLRIGLSELVVLALHVAVVVGRPRSLWVDEVQKQATFGADANSKPQRHPYGFWDSPFSPEWLVGQGNAIEDVFVDPVESEVYYTERRPTEGGRNILRKASTHEAVFDGPWDAQTTVHEYGGGHAVAYNGTVYFSNLPDNRVYQVLPGGTPKAVTPEHTHWRFADFTVHPVYPRFLSAIREDHSMHDCTVNQPVLIDTETGLVRSAGGAAVQPGPGCLPGWPAFFDSPRFSPDGKHYLVRAWYHPYMSWESSEIWLADIEPAVDTSGEIITLLTSNLRPILGDEEEIALGEPHWVNANSFVFTNDVDGYINPWIYDLPTDKARPLVSSVVEEDFGEASWWFGLSHNAVLDEDHIISTSFRNARSQFYLIKISDGTIQELRTAFAYVNHLHRVADGKAVFIGRTDTGPPALWWMFVRPRPTGAALDEASYQLSAMDVPDSKDIPTDYISRPIAYTLKHPATGEPIHTIYWPPTNPKYTGGLPGELPPVVVNVHGGPTHMAWQGLSWETQLFTSRGFGWLSVNYGGSMTYGVGYRERLLGKWGIVDVDDSVEAVKQLGELGILDASRAVIRGGSAGGFTTFAALANVPDFFAAGVAMYGVSDLRTLQEAIHKFESHYLLKYVGGTPETDPELWWERSPISKAAHIKSPLLILQGAEDTVVPVDQAVTMLETIKKHGGRAELRIFEGEGHGWRQAKTVQEALEREIEWYQNVFGGNQTSV</sequence>
<keyword evidence="4" id="KW-1185">Reference proteome</keyword>
<evidence type="ECO:0000313" key="4">
    <source>
        <dbReference type="Proteomes" id="UP000256964"/>
    </source>
</evidence>
<dbReference type="InterPro" id="IPR011042">
    <property type="entry name" value="6-blade_b-propeller_TolB-like"/>
</dbReference>
<dbReference type="InterPro" id="IPR050585">
    <property type="entry name" value="Xaa-Pro_dipeptidyl-ppase/CocE"/>
</dbReference>
<protein>
    <submittedName>
        <fullName evidence="3">Alpha/beta-hydrolase</fullName>
    </submittedName>
</protein>
<dbReference type="Gene3D" id="2.120.10.30">
    <property type="entry name" value="TolB, C-terminal domain"/>
    <property type="match status" value="1"/>
</dbReference>
<dbReference type="InterPro" id="IPR001375">
    <property type="entry name" value="Peptidase_S9_cat"/>
</dbReference>
<evidence type="ECO:0000313" key="3">
    <source>
        <dbReference type="EMBL" id="RDX54630.1"/>
    </source>
</evidence>
<dbReference type="Proteomes" id="UP000256964">
    <property type="component" value="Unassembled WGS sequence"/>
</dbReference>
<dbReference type="Pfam" id="PF00326">
    <property type="entry name" value="Peptidase_S9"/>
    <property type="match status" value="1"/>
</dbReference>
<dbReference type="AlphaFoldDB" id="A0A371DQ19"/>
<feature type="domain" description="Peptidase S9 prolyl oligopeptidase catalytic" evidence="2">
    <location>
        <begin position="506"/>
        <end position="715"/>
    </location>
</feature>
<evidence type="ECO:0000256" key="1">
    <source>
        <dbReference type="SAM" id="SignalP"/>
    </source>
</evidence>
<dbReference type="SUPFAM" id="SSF53474">
    <property type="entry name" value="alpha/beta-Hydrolases"/>
    <property type="match status" value="1"/>
</dbReference>
<dbReference type="EMBL" id="KZ857384">
    <property type="protein sequence ID" value="RDX54630.1"/>
    <property type="molecule type" value="Genomic_DNA"/>
</dbReference>
<dbReference type="PANTHER" id="PTHR43056:SF5">
    <property type="entry name" value="PEPTIDASE S9 PROLYL OLIGOPEPTIDASE CATALYTIC DOMAIN-CONTAINING PROTEIN"/>
    <property type="match status" value="1"/>
</dbReference>
<dbReference type="GO" id="GO:0006508">
    <property type="term" value="P:proteolysis"/>
    <property type="evidence" value="ECO:0007669"/>
    <property type="project" value="InterPro"/>
</dbReference>
<dbReference type="GO" id="GO:0008236">
    <property type="term" value="F:serine-type peptidase activity"/>
    <property type="evidence" value="ECO:0007669"/>
    <property type="project" value="InterPro"/>
</dbReference>